<protein>
    <submittedName>
        <fullName evidence="1">Uncharacterized protein</fullName>
    </submittedName>
</protein>
<name>A0ACB9AKB3_CICIN</name>
<accession>A0ACB9AKB3</accession>
<reference evidence="1 2" key="2">
    <citation type="journal article" date="2022" name="Mol. Ecol. Resour.">
        <title>The genomes of chicory, endive, great burdock and yacon provide insights into Asteraceae paleo-polyploidization history and plant inulin production.</title>
        <authorList>
            <person name="Fan W."/>
            <person name="Wang S."/>
            <person name="Wang H."/>
            <person name="Wang A."/>
            <person name="Jiang F."/>
            <person name="Liu H."/>
            <person name="Zhao H."/>
            <person name="Xu D."/>
            <person name="Zhang Y."/>
        </authorList>
    </citation>
    <scope>NUCLEOTIDE SEQUENCE [LARGE SCALE GENOMIC DNA]</scope>
    <source>
        <strain evidence="2">cv. Punajuju</strain>
        <tissue evidence="1">Leaves</tissue>
    </source>
</reference>
<dbReference type="EMBL" id="CM042015">
    <property type="protein sequence ID" value="KAI3710070.1"/>
    <property type="molecule type" value="Genomic_DNA"/>
</dbReference>
<keyword evidence="2" id="KW-1185">Reference proteome</keyword>
<sequence length="363" mass="41420">MASSQPLSPSHGSLQELAKEFKLGVPDRYIQEHRETTFVSNSSSPLPSIPVIDLNDFIISILESNNDQLKSLRSVCHEWGIFQLVNHGVDKLLVEKMKKETIEFFNLPLEEKLRYKLKGGDYQGYGQTILHSQDQKIDWADRFYMITNPLHRRKSHLLPDFPPSLRDTMENYLQELQKLAMTLFSLIGQAVNIDKQEMVDIFEDGMQSVRMTYYPPCPQPDLVMGLTPHSDAAGITILLQVNEVQGLQVKKDGVWFPVNFRPDAFVVNVGDILEIMSNGVYNSIEHRATVNTTNERISLAMFFNPKLEADVGPAKSLLTNTGEPPLYQTVVMEQYLKDFFSRKLNGKTFLEKMKIRNCESSET</sequence>
<reference evidence="2" key="1">
    <citation type="journal article" date="2022" name="Mol. Ecol. Resour.">
        <title>The genomes of chicory, endive, great burdock and yacon provide insights into Asteraceae palaeo-polyploidization history and plant inulin production.</title>
        <authorList>
            <person name="Fan W."/>
            <person name="Wang S."/>
            <person name="Wang H."/>
            <person name="Wang A."/>
            <person name="Jiang F."/>
            <person name="Liu H."/>
            <person name="Zhao H."/>
            <person name="Xu D."/>
            <person name="Zhang Y."/>
        </authorList>
    </citation>
    <scope>NUCLEOTIDE SEQUENCE [LARGE SCALE GENOMIC DNA]</scope>
    <source>
        <strain evidence="2">cv. Punajuju</strain>
    </source>
</reference>
<evidence type="ECO:0000313" key="1">
    <source>
        <dbReference type="EMBL" id="KAI3710070.1"/>
    </source>
</evidence>
<proteinExistence type="predicted"/>
<dbReference type="Proteomes" id="UP001055811">
    <property type="component" value="Linkage Group LG07"/>
</dbReference>
<evidence type="ECO:0000313" key="2">
    <source>
        <dbReference type="Proteomes" id="UP001055811"/>
    </source>
</evidence>
<organism evidence="1 2">
    <name type="scientific">Cichorium intybus</name>
    <name type="common">Chicory</name>
    <dbReference type="NCBI Taxonomy" id="13427"/>
    <lineage>
        <taxon>Eukaryota</taxon>
        <taxon>Viridiplantae</taxon>
        <taxon>Streptophyta</taxon>
        <taxon>Embryophyta</taxon>
        <taxon>Tracheophyta</taxon>
        <taxon>Spermatophyta</taxon>
        <taxon>Magnoliopsida</taxon>
        <taxon>eudicotyledons</taxon>
        <taxon>Gunneridae</taxon>
        <taxon>Pentapetalae</taxon>
        <taxon>asterids</taxon>
        <taxon>campanulids</taxon>
        <taxon>Asterales</taxon>
        <taxon>Asteraceae</taxon>
        <taxon>Cichorioideae</taxon>
        <taxon>Cichorieae</taxon>
        <taxon>Cichoriinae</taxon>
        <taxon>Cichorium</taxon>
    </lineage>
</organism>
<comment type="caution">
    <text evidence="1">The sequence shown here is derived from an EMBL/GenBank/DDBJ whole genome shotgun (WGS) entry which is preliminary data.</text>
</comment>
<gene>
    <name evidence="1" type="ORF">L2E82_39843</name>
</gene>